<reference evidence="2 3" key="1">
    <citation type="submission" date="2014-03" db="EMBL/GenBank/DDBJ databases">
        <title>Genetic Variability of E. coli after antibiotic treatment.</title>
        <authorList>
            <person name="Silbergeld E."/>
            <person name="Coles C."/>
            <person name="Seidman J.C."/>
            <person name="You Y."/>
            <person name="George J."/>
            <person name="Nadendla S."/>
            <person name="Huot H."/>
            <person name="Daugherty S.C."/>
            <person name="Nagaraj S."/>
            <person name="Ott S."/>
            <person name="Klega K."/>
            <person name="Rasko D."/>
        </authorList>
    </citation>
    <scope>NUCLEOTIDE SEQUENCE [LARGE SCALE GENOMIC DNA]</scope>
    <source>
        <strain evidence="2 3">1-250-04_S3_C1</strain>
    </source>
</reference>
<comment type="caution">
    <text evidence="2">The sequence shown here is derived from an EMBL/GenBank/DDBJ whole genome shotgun (WGS) entry which is preliminary data.</text>
</comment>
<evidence type="ECO:0000313" key="3">
    <source>
        <dbReference type="Proteomes" id="UP000024043"/>
    </source>
</evidence>
<dbReference type="EMBL" id="JJLU01000044">
    <property type="protein sequence ID" value="EZJ87724.1"/>
    <property type="molecule type" value="Genomic_DNA"/>
</dbReference>
<sequence>MKLKKLPGFSLGLIALAVGNAYATQLLDDYSIISYITDEESPIQIKDNTLKSNEEYLTTEDESHAVKVDDGVTGYINNASVMTSGDGSYGISVDSQNKVLYISDSDIKTSGSVSNKENNQDVNGGITASAVVSEFGGTIVMNGDNLVETGGGIFSGTFKSG</sequence>
<name>A0AAN4SYR8_ECOLX</name>
<organism evidence="2 3">
    <name type="scientific">Escherichia coli 1-250-04_S3_C1</name>
    <dbReference type="NCBI Taxonomy" id="1444135"/>
    <lineage>
        <taxon>Bacteria</taxon>
        <taxon>Pseudomonadati</taxon>
        <taxon>Pseudomonadota</taxon>
        <taxon>Gammaproteobacteria</taxon>
        <taxon>Enterobacterales</taxon>
        <taxon>Enterobacteriaceae</taxon>
        <taxon>Escherichia</taxon>
    </lineage>
</organism>
<accession>A0AAN4SYR8</accession>
<keyword evidence="1" id="KW-0732">Signal</keyword>
<protein>
    <submittedName>
        <fullName evidence="2">Porin, autotransporter (AT) family domain protein</fullName>
    </submittedName>
</protein>
<proteinExistence type="predicted"/>
<evidence type="ECO:0000256" key="1">
    <source>
        <dbReference type="SAM" id="SignalP"/>
    </source>
</evidence>
<dbReference type="Proteomes" id="UP000024043">
    <property type="component" value="Unassembled WGS sequence"/>
</dbReference>
<feature type="chain" id="PRO_5042960239" evidence="1">
    <location>
        <begin position="24"/>
        <end position="161"/>
    </location>
</feature>
<feature type="signal peptide" evidence="1">
    <location>
        <begin position="1"/>
        <end position="23"/>
    </location>
</feature>
<evidence type="ECO:0000313" key="2">
    <source>
        <dbReference type="EMBL" id="EZJ87724.1"/>
    </source>
</evidence>
<dbReference type="AlphaFoldDB" id="A0AAN4SYR8"/>
<gene>
    <name evidence="2" type="ORF">AC00_1287</name>
</gene>